<dbReference type="GO" id="GO:0042564">
    <property type="term" value="C:NLS-dependent protein nuclear import complex"/>
    <property type="evidence" value="ECO:0007669"/>
    <property type="project" value="EnsemblFungi"/>
</dbReference>
<dbReference type="Proteomes" id="UP000281549">
    <property type="component" value="Unassembled WGS sequence"/>
</dbReference>
<evidence type="ECO:0000256" key="1">
    <source>
        <dbReference type="ARBA" id="ARBA00005189"/>
    </source>
</evidence>
<proteinExistence type="inferred from homology"/>
<reference evidence="15" key="2">
    <citation type="journal article" date="2018" name="Nat. Microbiol.">
        <title>Leveraging single-cell genomics to expand the fungal tree of life.</title>
        <authorList>
            <person name="Ahrendt S.R."/>
            <person name="Quandt C.A."/>
            <person name="Ciobanu D."/>
            <person name="Clum A."/>
            <person name="Salamov A."/>
            <person name="Andreopoulos B."/>
            <person name="Cheng J.F."/>
            <person name="Woyke T."/>
            <person name="Pelin A."/>
            <person name="Henrissat B."/>
            <person name="Reynolds N.K."/>
            <person name="Benny G.L."/>
            <person name="Smith M.E."/>
            <person name="James T.Y."/>
            <person name="Grigoriev I.V."/>
        </authorList>
    </citation>
    <scope>NUCLEOTIDE SEQUENCE [LARGE SCALE GENOMIC DNA]</scope>
    <source>
        <strain evidence="15">CSF55</strain>
    </source>
</reference>
<organism evidence="12 14">
    <name type="scientific">Rozella allomycis (strain CSF55)</name>
    <dbReference type="NCBI Taxonomy" id="988480"/>
    <lineage>
        <taxon>Eukaryota</taxon>
        <taxon>Fungi</taxon>
        <taxon>Fungi incertae sedis</taxon>
        <taxon>Cryptomycota</taxon>
        <taxon>Cryptomycota incertae sedis</taxon>
        <taxon>Rozella</taxon>
    </lineage>
</organism>
<dbReference type="Pfam" id="PF01467">
    <property type="entry name" value="CTP_transf_like"/>
    <property type="match status" value="1"/>
</dbReference>
<evidence type="ECO:0000256" key="7">
    <source>
        <dbReference type="ARBA" id="ARBA00023209"/>
    </source>
</evidence>
<gene>
    <name evidence="12" type="ORF">O9G_001020</name>
    <name evidence="13" type="ORF">ROZALSC1DRAFT_27561</name>
</gene>
<keyword evidence="7" id="KW-0594">Phospholipid biosynthesis</keyword>
<feature type="domain" description="Cytidyltransferase-like" evidence="11">
    <location>
        <begin position="21"/>
        <end position="149"/>
    </location>
</feature>
<sequence>MVSSEHLNIVPPPTNRASRIYCDGIFDLFHFGHAKALEQAKKILPHVYLIVGVCGDEITQMMKGKTVMNEKERYESVRHCRWVDEVVEDAPWIITQEFLDHHKIDYVAHDDIPYKMNNLDDVYKFVKDQKRFIATKRTGGVSTSDLITRIVRDYDEYLRRNLARGVPAKELNISFMKERELFVKDKVRVMKKGLKRTISESEDCIKCNWENTRSEILMLLDKWESKSHEWIMNFTRLFKFNDKEKEDSRANGPKRLKF</sequence>
<reference evidence="12 14" key="1">
    <citation type="journal article" date="2013" name="Curr. Biol.">
        <title>Shared signatures of parasitism and phylogenomics unite Cryptomycota and microsporidia.</title>
        <authorList>
            <person name="James T.Y."/>
            <person name="Pelin A."/>
            <person name="Bonen L."/>
            <person name="Ahrendt S."/>
            <person name="Sain D."/>
            <person name="Corradi N."/>
            <person name="Stajich J.E."/>
        </authorList>
    </citation>
    <scope>NUCLEOTIDE SEQUENCE [LARGE SCALE GENOMIC DNA]</scope>
    <source>
        <strain evidence="12">CSF55</strain>
        <strain evidence="12">CSF55</strain>
    </source>
</reference>
<dbReference type="CDD" id="cd02174">
    <property type="entry name" value="CCT"/>
    <property type="match status" value="1"/>
</dbReference>
<dbReference type="SUPFAM" id="SSF52374">
    <property type="entry name" value="Nucleotidylyl transferase"/>
    <property type="match status" value="1"/>
</dbReference>
<protein>
    <recommendedName>
        <fullName evidence="10">choline-phosphate cytidylyltransferase</fullName>
        <ecNumber evidence="10">2.7.7.15</ecNumber>
    </recommendedName>
</protein>
<dbReference type="Proteomes" id="UP000030755">
    <property type="component" value="Unassembled WGS sequence"/>
</dbReference>
<keyword evidence="5" id="KW-0548">Nucleotidyltransferase</keyword>
<dbReference type="STRING" id="988480.A0A075AMY4"/>
<evidence type="ECO:0000256" key="4">
    <source>
        <dbReference type="ARBA" id="ARBA00022679"/>
    </source>
</evidence>
<keyword evidence="6" id="KW-0443">Lipid metabolism</keyword>
<reference evidence="13" key="3">
    <citation type="submission" date="2018-08" db="EMBL/GenBank/DDBJ databases">
        <title>Leveraging single-cell genomics to expand the Fungal Tree of Life.</title>
        <authorList>
            <consortium name="DOE Joint Genome Institute"/>
            <person name="Ahrendt S.R."/>
            <person name="Quandt C.A."/>
            <person name="Ciobanu D."/>
            <person name="Clum A."/>
            <person name="Salamov A."/>
            <person name="Andreopoulos B."/>
            <person name="Cheng J.-F."/>
            <person name="Woyke T."/>
            <person name="Pelin A."/>
            <person name="Henrissat B."/>
            <person name="Reynolds N."/>
            <person name="Benny G.L."/>
            <person name="Smith M.E."/>
            <person name="James T.Y."/>
            <person name="Grigoriev I.V."/>
        </authorList>
    </citation>
    <scope>NUCLEOTIDE SEQUENCE</scope>
    <source>
        <strain evidence="13">CSF55</strain>
    </source>
</reference>
<comment type="pathway">
    <text evidence="1">Lipid metabolism.</text>
</comment>
<keyword evidence="14" id="KW-1185">Reference proteome</keyword>
<dbReference type="InterPro" id="IPR004821">
    <property type="entry name" value="Cyt_trans-like"/>
</dbReference>
<keyword evidence="3" id="KW-0444">Lipid biosynthesis</keyword>
<evidence type="ECO:0000256" key="8">
    <source>
        <dbReference type="ARBA" id="ARBA00023264"/>
    </source>
</evidence>
<dbReference type="AlphaFoldDB" id="A0A075AMY4"/>
<accession>A0A075AMY4</accession>
<evidence type="ECO:0000256" key="9">
    <source>
        <dbReference type="ARBA" id="ARBA00025706"/>
    </source>
</evidence>
<comment type="similarity">
    <text evidence="2">Belongs to the cytidylyltransferase family.</text>
</comment>
<evidence type="ECO:0000256" key="6">
    <source>
        <dbReference type="ARBA" id="ARBA00023098"/>
    </source>
</evidence>
<dbReference type="OMA" id="VYPAPWI"/>
<evidence type="ECO:0000256" key="5">
    <source>
        <dbReference type="ARBA" id="ARBA00022695"/>
    </source>
</evidence>
<evidence type="ECO:0000313" key="14">
    <source>
        <dbReference type="Proteomes" id="UP000030755"/>
    </source>
</evidence>
<dbReference type="GO" id="GO:0004105">
    <property type="term" value="F:choline-phosphate cytidylyltransferase activity"/>
    <property type="evidence" value="ECO:0007669"/>
    <property type="project" value="UniProtKB-EC"/>
</dbReference>
<evidence type="ECO:0000313" key="15">
    <source>
        <dbReference type="Proteomes" id="UP000281549"/>
    </source>
</evidence>
<dbReference type="InterPro" id="IPR014729">
    <property type="entry name" value="Rossmann-like_a/b/a_fold"/>
</dbReference>
<evidence type="ECO:0000259" key="11">
    <source>
        <dbReference type="Pfam" id="PF01467"/>
    </source>
</evidence>
<keyword evidence="8" id="KW-1208">Phospholipid metabolism</keyword>
<dbReference type="EC" id="2.7.7.15" evidence="10"/>
<dbReference type="Gene3D" id="3.40.50.620">
    <property type="entry name" value="HUPs"/>
    <property type="match status" value="1"/>
</dbReference>
<evidence type="ECO:0000313" key="13">
    <source>
        <dbReference type="EMBL" id="RKP20992.1"/>
    </source>
</evidence>
<dbReference type="EMBL" id="ML005000">
    <property type="protein sequence ID" value="RKP20992.1"/>
    <property type="molecule type" value="Genomic_DNA"/>
</dbReference>
<dbReference type="NCBIfam" id="TIGR00125">
    <property type="entry name" value="cyt_tran_rel"/>
    <property type="match status" value="1"/>
</dbReference>
<evidence type="ECO:0000313" key="12">
    <source>
        <dbReference type="EMBL" id="EPZ31109.1"/>
    </source>
</evidence>
<dbReference type="PANTHER" id="PTHR10739">
    <property type="entry name" value="CYTIDYLYLTRANSFERASE"/>
    <property type="match status" value="1"/>
</dbReference>
<dbReference type="EMBL" id="KE561300">
    <property type="protein sequence ID" value="EPZ31109.1"/>
    <property type="molecule type" value="Genomic_DNA"/>
</dbReference>
<name>A0A075AMY4_ROZAC</name>
<evidence type="ECO:0000256" key="3">
    <source>
        <dbReference type="ARBA" id="ARBA00022516"/>
    </source>
</evidence>
<dbReference type="InterPro" id="IPR041723">
    <property type="entry name" value="CCT"/>
</dbReference>
<comment type="pathway">
    <text evidence="9">Phospholipid metabolism; phosphatidylcholine biosynthesis; phosphatidylcholine from phosphocholine: step 1/2.</text>
</comment>
<dbReference type="GO" id="GO:0031210">
    <property type="term" value="F:phosphatidylcholine binding"/>
    <property type="evidence" value="ECO:0007669"/>
    <property type="project" value="TreeGrafter"/>
</dbReference>
<dbReference type="FunFam" id="3.40.50.620:FF:000016">
    <property type="entry name" value="Putative choline-phosphate cytidylyltransferase B"/>
    <property type="match status" value="1"/>
</dbReference>
<evidence type="ECO:0000256" key="2">
    <source>
        <dbReference type="ARBA" id="ARBA00010101"/>
    </source>
</evidence>
<dbReference type="InterPro" id="IPR045049">
    <property type="entry name" value="Pcy1-like"/>
</dbReference>
<evidence type="ECO:0000256" key="10">
    <source>
        <dbReference type="ARBA" id="ARBA00026101"/>
    </source>
</evidence>
<dbReference type="HOGENOM" id="CLU_034585_4_1_1"/>
<dbReference type="PANTHER" id="PTHR10739:SF13">
    <property type="entry name" value="CHOLINE-PHOSPHATE CYTIDYLYLTRANSFERASE"/>
    <property type="match status" value="1"/>
</dbReference>
<dbReference type="OrthoDB" id="17102at2759"/>
<keyword evidence="4" id="KW-0808">Transferase</keyword>
<dbReference type="GO" id="GO:0005635">
    <property type="term" value="C:nuclear envelope"/>
    <property type="evidence" value="ECO:0007669"/>
    <property type="project" value="EnsemblFungi"/>
</dbReference>